<dbReference type="GeneID" id="102732948"/>
<name>A0A7F8Q405_LEPWE</name>
<dbReference type="RefSeq" id="XP_030875246.1">
    <property type="nucleotide sequence ID" value="XM_031019386.1"/>
</dbReference>
<evidence type="ECO:0000256" key="1">
    <source>
        <dbReference type="ARBA" id="ARBA00004184"/>
    </source>
</evidence>
<evidence type="ECO:0000259" key="7">
    <source>
        <dbReference type="Pfam" id="PF01217"/>
    </source>
</evidence>
<dbReference type="InterPro" id="IPR016635">
    <property type="entry name" value="AP_complex_ssu"/>
</dbReference>
<sequence length="133" mass="15541">MGRVSGEEGASHVHCRKHHLQVIGCVIVFYFSFFVFFLSRYASLYFCCAVENQDNELLTLEIVHRYVELLDKYFGNVCELDIIFNFEKAYFILDEFIMGGEIQETSKKSAVKAIEDSDMLQETMEEYMNKPTF</sequence>
<dbReference type="AlphaFoldDB" id="A0A7F8Q405"/>
<keyword evidence="3" id="KW-0813">Transport</keyword>
<evidence type="ECO:0000313" key="8">
    <source>
        <dbReference type="Proteomes" id="UP000245341"/>
    </source>
</evidence>
<dbReference type="Pfam" id="PF01217">
    <property type="entry name" value="Clat_adaptor_s"/>
    <property type="match status" value="1"/>
</dbReference>
<evidence type="ECO:0000256" key="4">
    <source>
        <dbReference type="ARBA" id="ARBA00022927"/>
    </source>
</evidence>
<dbReference type="KEGG" id="lww:102732948"/>
<dbReference type="GO" id="GO:0015031">
    <property type="term" value="P:protein transport"/>
    <property type="evidence" value="ECO:0007669"/>
    <property type="project" value="UniProtKB-KW"/>
</dbReference>
<keyword evidence="5 6" id="KW-0472">Membrane</keyword>
<dbReference type="SUPFAM" id="SSF64356">
    <property type="entry name" value="SNARE-like"/>
    <property type="match status" value="1"/>
</dbReference>
<keyword evidence="8" id="KW-1185">Reference proteome</keyword>
<keyword evidence="4" id="KW-0653">Protein transport</keyword>
<evidence type="ECO:0000256" key="5">
    <source>
        <dbReference type="ARBA" id="ARBA00023136"/>
    </source>
</evidence>
<protein>
    <submittedName>
        <fullName evidence="9">AP-1 complex subunit sigma-3</fullName>
    </submittedName>
</protein>
<dbReference type="Proteomes" id="UP000245341">
    <property type="component" value="Unplaced"/>
</dbReference>
<evidence type="ECO:0000256" key="2">
    <source>
        <dbReference type="ARBA" id="ARBA00006972"/>
    </source>
</evidence>
<dbReference type="Gene3D" id="3.30.450.60">
    <property type="match status" value="1"/>
</dbReference>
<evidence type="ECO:0000256" key="6">
    <source>
        <dbReference type="SAM" id="Phobius"/>
    </source>
</evidence>
<dbReference type="InterPro" id="IPR022775">
    <property type="entry name" value="AP_mu_sigma_su"/>
</dbReference>
<comment type="similarity">
    <text evidence="2">Belongs to the adaptor complexes small subunit family.</text>
</comment>
<dbReference type="OrthoDB" id="371463at2759"/>
<feature type="transmembrane region" description="Helical" evidence="6">
    <location>
        <begin position="20"/>
        <end position="38"/>
    </location>
</feature>
<reference evidence="9" key="1">
    <citation type="submission" date="2025-08" db="UniProtKB">
        <authorList>
            <consortium name="RefSeq"/>
        </authorList>
    </citation>
    <scope>IDENTIFICATION</scope>
    <source>
        <tissue evidence="9">Liver</tissue>
    </source>
</reference>
<evidence type="ECO:0000313" key="9">
    <source>
        <dbReference type="RefSeq" id="XP_030875246.1"/>
    </source>
</evidence>
<accession>A0A7F8Q405</accession>
<evidence type="ECO:0000256" key="3">
    <source>
        <dbReference type="ARBA" id="ARBA00022448"/>
    </source>
</evidence>
<dbReference type="InterPro" id="IPR011012">
    <property type="entry name" value="Longin-like_dom_sf"/>
</dbReference>
<organism evidence="8 9">
    <name type="scientific">Leptonychotes weddellii</name>
    <name type="common">Weddell seal</name>
    <name type="synonym">Otaria weddellii</name>
    <dbReference type="NCBI Taxonomy" id="9713"/>
    <lineage>
        <taxon>Eukaryota</taxon>
        <taxon>Metazoa</taxon>
        <taxon>Chordata</taxon>
        <taxon>Craniata</taxon>
        <taxon>Vertebrata</taxon>
        <taxon>Euteleostomi</taxon>
        <taxon>Mammalia</taxon>
        <taxon>Eutheria</taxon>
        <taxon>Laurasiatheria</taxon>
        <taxon>Carnivora</taxon>
        <taxon>Caniformia</taxon>
        <taxon>Pinnipedia</taxon>
        <taxon>Phocidae</taxon>
        <taxon>Monachinae</taxon>
        <taxon>Lobodontini</taxon>
        <taxon>Leptonychotes</taxon>
    </lineage>
</organism>
<dbReference type="GO" id="GO:0012505">
    <property type="term" value="C:endomembrane system"/>
    <property type="evidence" value="ECO:0007669"/>
    <property type="project" value="UniProtKB-SubCell"/>
</dbReference>
<keyword evidence="6" id="KW-1133">Transmembrane helix</keyword>
<comment type="subcellular location">
    <subcellularLocation>
        <location evidence="1">Endomembrane system</location>
        <topology evidence="1">Peripheral membrane protein</topology>
    </subcellularLocation>
</comment>
<gene>
    <name evidence="9" type="primary">LOC102732948</name>
</gene>
<proteinExistence type="inferred from homology"/>
<dbReference type="PANTHER" id="PTHR11753">
    <property type="entry name" value="ADAPTOR COMPLEXES SMALL SUBUNIT FAMILY"/>
    <property type="match status" value="1"/>
</dbReference>
<feature type="domain" description="AP complex mu/sigma subunit" evidence="7">
    <location>
        <begin position="39"/>
        <end position="119"/>
    </location>
</feature>
<keyword evidence="6" id="KW-0812">Transmembrane</keyword>